<organism evidence="1">
    <name type="scientific">viral metagenome</name>
    <dbReference type="NCBI Taxonomy" id="1070528"/>
    <lineage>
        <taxon>unclassified sequences</taxon>
        <taxon>metagenomes</taxon>
        <taxon>organismal metagenomes</taxon>
    </lineage>
</organism>
<dbReference type="EMBL" id="MN740695">
    <property type="protein sequence ID" value="QHU08288.1"/>
    <property type="molecule type" value="Genomic_DNA"/>
</dbReference>
<name>A0A6C0JWP3_9ZZZZ</name>
<sequence length="81" mass="9833">MKIHTNFYINSRMTRKVLPQEWEMIVAKYPNKFIPRMIQQVETEWYWQASSKKRINITNWLLRWNVDGEEILATLGAFTQT</sequence>
<accession>A0A6C0JWP3</accession>
<dbReference type="AlphaFoldDB" id="A0A6C0JWP3"/>
<protein>
    <submittedName>
        <fullName evidence="1">Uncharacterized protein</fullName>
    </submittedName>
</protein>
<proteinExistence type="predicted"/>
<reference evidence="1" key="1">
    <citation type="journal article" date="2020" name="Nature">
        <title>Giant virus diversity and host interactions through global metagenomics.</title>
        <authorList>
            <person name="Schulz F."/>
            <person name="Roux S."/>
            <person name="Paez-Espino D."/>
            <person name="Jungbluth S."/>
            <person name="Walsh D.A."/>
            <person name="Denef V.J."/>
            <person name="McMahon K.D."/>
            <person name="Konstantinidis K.T."/>
            <person name="Eloe-Fadrosh E.A."/>
            <person name="Kyrpides N.C."/>
            <person name="Woyke T."/>
        </authorList>
    </citation>
    <scope>NUCLEOTIDE SEQUENCE</scope>
    <source>
        <strain evidence="1">GVMAG-S-1062768-28</strain>
    </source>
</reference>
<evidence type="ECO:0000313" key="1">
    <source>
        <dbReference type="EMBL" id="QHU08288.1"/>
    </source>
</evidence>